<gene>
    <name evidence="2" type="ORF">LOC68_22800</name>
</gene>
<dbReference type="RefSeq" id="WP_230223017.1">
    <property type="nucleotide sequence ID" value="NZ_JAJKFT010000010.1"/>
</dbReference>
<comment type="caution">
    <text evidence="2">The sequence shown here is derived from an EMBL/GenBank/DDBJ whole genome shotgun (WGS) entry which is preliminary data.</text>
</comment>
<reference evidence="2" key="1">
    <citation type="submission" date="2021-11" db="EMBL/GenBank/DDBJ databases">
        <title>Genome sequence.</title>
        <authorList>
            <person name="Sun Q."/>
        </authorList>
    </citation>
    <scope>NUCLEOTIDE SEQUENCE</scope>
    <source>
        <strain evidence="2">JC732</strain>
    </source>
</reference>
<evidence type="ECO:0000256" key="1">
    <source>
        <dbReference type="SAM" id="SignalP"/>
    </source>
</evidence>
<organism evidence="2 3">
    <name type="scientific">Blastopirellula sediminis</name>
    <dbReference type="NCBI Taxonomy" id="2894196"/>
    <lineage>
        <taxon>Bacteria</taxon>
        <taxon>Pseudomonadati</taxon>
        <taxon>Planctomycetota</taxon>
        <taxon>Planctomycetia</taxon>
        <taxon>Pirellulales</taxon>
        <taxon>Pirellulaceae</taxon>
        <taxon>Blastopirellula</taxon>
    </lineage>
</organism>
<dbReference type="EMBL" id="JAJKFT010000010">
    <property type="protein sequence ID" value="MCC9631232.1"/>
    <property type="molecule type" value="Genomic_DNA"/>
</dbReference>
<keyword evidence="1" id="KW-0732">Signal</keyword>
<evidence type="ECO:0008006" key="4">
    <source>
        <dbReference type="Google" id="ProtNLM"/>
    </source>
</evidence>
<dbReference type="Proteomes" id="UP001139103">
    <property type="component" value="Unassembled WGS sequence"/>
</dbReference>
<sequence>MAAGVLLAVLTALCAFDLSSLPYFASSAQAQNVDVASNDDSAAVAAEEVVSGEAVPLVADALRRILSYSSIEARMEYATKTPVTNGAGRYWEQGPLLRRMELKLRGVEDSLLLQVNDGKTLWTRCETPRETVTDSIRYQLPLRSPQLYLGKLGLAGLLTRLQEDYDLAVVGSGNLAGEQVIVVKGALNKDALTRMLPKREEEIRSGEFSTWSELRTGVPVSMLIAFGATDAVPRRIQYRAVRDGATLRDWRQWETQETLTIDLREVLLNRPIAPTVFTHSEGW</sequence>
<feature type="chain" id="PRO_5040831228" description="Outer membrane lipoprotein-sorting protein" evidence="1">
    <location>
        <begin position="26"/>
        <end position="283"/>
    </location>
</feature>
<protein>
    <recommendedName>
        <fullName evidence="4">Outer membrane lipoprotein-sorting protein</fullName>
    </recommendedName>
</protein>
<evidence type="ECO:0000313" key="3">
    <source>
        <dbReference type="Proteomes" id="UP001139103"/>
    </source>
</evidence>
<name>A0A9X1MRN8_9BACT</name>
<evidence type="ECO:0000313" key="2">
    <source>
        <dbReference type="EMBL" id="MCC9631232.1"/>
    </source>
</evidence>
<dbReference type="AlphaFoldDB" id="A0A9X1MRN8"/>
<feature type="signal peptide" evidence="1">
    <location>
        <begin position="1"/>
        <end position="25"/>
    </location>
</feature>
<accession>A0A9X1MRN8</accession>
<proteinExistence type="predicted"/>
<keyword evidence="3" id="KW-1185">Reference proteome</keyword>